<feature type="region of interest" description="Disordered" evidence="1">
    <location>
        <begin position="158"/>
        <end position="269"/>
    </location>
</feature>
<gene>
    <name evidence="2" type="ORF">PC9H_010451</name>
</gene>
<feature type="region of interest" description="Disordered" evidence="1">
    <location>
        <begin position="55"/>
        <end position="142"/>
    </location>
</feature>
<dbReference type="RefSeq" id="XP_036627327.1">
    <property type="nucleotide sequence ID" value="XM_036779944.1"/>
</dbReference>
<dbReference type="EMBL" id="JACETU010000008">
    <property type="protein sequence ID" value="KAF7422295.1"/>
    <property type="molecule type" value="Genomic_DNA"/>
</dbReference>
<feature type="compositionally biased region" description="Low complexity" evidence="1">
    <location>
        <begin position="253"/>
        <end position="269"/>
    </location>
</feature>
<dbReference type="GeneID" id="59380269"/>
<keyword evidence="3" id="KW-1185">Reference proteome</keyword>
<sequence length="269" mass="30197">MLPLDEEIQHTETLRTTGEELSAVQVQAVDQAVDKMTAADRNLIARCSQKLREQAWAHEQSADPRDGPSKDKGKGVDPRNWGNLEFSDSEEMNPAAQAQVFENWKKLQREQREQRARLDHHQSRRNPHVEEPLPVGAPPVQNVNEDILRELKALRAETAELRNTQESKQPKRKHARIQLPQADPISVSQGVASERQRRDPTKNHATYLHPSQQLPPDSYLGRALGPLPRTCPVIPDGSDDPKSSSEDDGYNPSSSESGESLESSNTYRS</sequence>
<protein>
    <submittedName>
        <fullName evidence="2">Uncharacterized protein</fullName>
    </submittedName>
</protein>
<name>A0A8H7DPR3_PLEOS</name>
<dbReference type="OrthoDB" id="3032433at2759"/>
<evidence type="ECO:0000313" key="2">
    <source>
        <dbReference type="EMBL" id="KAF7422295.1"/>
    </source>
</evidence>
<dbReference type="Proteomes" id="UP000623687">
    <property type="component" value="Unassembled WGS sequence"/>
</dbReference>
<organism evidence="2 3">
    <name type="scientific">Pleurotus ostreatus</name>
    <name type="common">Oyster mushroom</name>
    <name type="synonym">White-rot fungus</name>
    <dbReference type="NCBI Taxonomy" id="5322"/>
    <lineage>
        <taxon>Eukaryota</taxon>
        <taxon>Fungi</taxon>
        <taxon>Dikarya</taxon>
        <taxon>Basidiomycota</taxon>
        <taxon>Agaricomycotina</taxon>
        <taxon>Agaricomycetes</taxon>
        <taxon>Agaricomycetidae</taxon>
        <taxon>Agaricales</taxon>
        <taxon>Pleurotineae</taxon>
        <taxon>Pleurotaceae</taxon>
        <taxon>Pleurotus</taxon>
    </lineage>
</organism>
<feature type="compositionally biased region" description="Basic and acidic residues" evidence="1">
    <location>
        <begin position="55"/>
        <end position="77"/>
    </location>
</feature>
<evidence type="ECO:0000313" key="3">
    <source>
        <dbReference type="Proteomes" id="UP000623687"/>
    </source>
</evidence>
<reference evidence="2" key="1">
    <citation type="submission" date="2019-07" db="EMBL/GenBank/DDBJ databases">
        <authorList>
            <person name="Palmer J.M."/>
        </authorList>
    </citation>
    <scope>NUCLEOTIDE SEQUENCE</scope>
    <source>
        <strain evidence="2">PC9</strain>
    </source>
</reference>
<evidence type="ECO:0000256" key="1">
    <source>
        <dbReference type="SAM" id="MobiDB-lite"/>
    </source>
</evidence>
<feature type="compositionally biased region" description="Basic and acidic residues" evidence="1">
    <location>
        <begin position="103"/>
        <end position="131"/>
    </location>
</feature>
<comment type="caution">
    <text evidence="2">The sequence shown here is derived from an EMBL/GenBank/DDBJ whole genome shotgun (WGS) entry which is preliminary data.</text>
</comment>
<accession>A0A8H7DPR3</accession>
<proteinExistence type="predicted"/>
<dbReference type="AlphaFoldDB" id="A0A8H7DPR3"/>
<feature type="compositionally biased region" description="Basic and acidic residues" evidence="1">
    <location>
        <begin position="158"/>
        <end position="169"/>
    </location>
</feature>
<dbReference type="VEuPathDB" id="FungiDB:PC9H_010451"/>